<gene>
    <name evidence="2" type="ORF">JR316_007103</name>
</gene>
<dbReference type="InterPro" id="IPR016024">
    <property type="entry name" value="ARM-type_fold"/>
</dbReference>
<accession>A0A8H7XX53</accession>
<reference evidence="2" key="1">
    <citation type="submission" date="2021-02" db="EMBL/GenBank/DDBJ databases">
        <title>Psilocybe cubensis genome.</title>
        <authorList>
            <person name="Mckernan K.J."/>
            <person name="Crawford S."/>
            <person name="Trippe A."/>
            <person name="Kane L.T."/>
            <person name="Mclaughlin S."/>
        </authorList>
    </citation>
    <scope>NUCLEOTIDE SEQUENCE [LARGE SCALE GENOMIC DNA]</scope>
    <source>
        <strain evidence="2">MGC-MH-2018</strain>
    </source>
</reference>
<dbReference type="EMBL" id="JAFIQS010000006">
    <property type="protein sequence ID" value="KAG5168503.1"/>
    <property type="molecule type" value="Genomic_DNA"/>
</dbReference>
<feature type="compositionally biased region" description="Low complexity" evidence="1">
    <location>
        <begin position="141"/>
        <end position="150"/>
    </location>
</feature>
<comment type="caution">
    <text evidence="2">The sequence shown here is derived from an EMBL/GenBank/DDBJ whole genome shotgun (WGS) entry which is preliminary data.</text>
</comment>
<evidence type="ECO:0000313" key="2">
    <source>
        <dbReference type="EMBL" id="KAG5168503.1"/>
    </source>
</evidence>
<dbReference type="SUPFAM" id="SSF48371">
    <property type="entry name" value="ARM repeat"/>
    <property type="match status" value="1"/>
</dbReference>
<name>A0A8H7XX53_PSICU</name>
<proteinExistence type="predicted"/>
<sequence>MFNNSHPRVQYTACQYIGQLCTDLKAIIQDCFHRQLFAVLIPALKDPEPQVYVHTVLALINFCKGVERDTFLLYLEPIVEQLLKLLNPSSDQTQVRWYVQEQAITTLAMVADASEVTCGKSLQSAPPISLLPPNTHQPSHSALTLSTSASIANETPKTQQKHIKQR</sequence>
<dbReference type="Gene3D" id="1.25.10.10">
    <property type="entry name" value="Leucine-rich Repeat Variant"/>
    <property type="match status" value="1"/>
</dbReference>
<feature type="region of interest" description="Disordered" evidence="1">
    <location>
        <begin position="129"/>
        <end position="166"/>
    </location>
</feature>
<feature type="compositionally biased region" description="Polar residues" evidence="1">
    <location>
        <begin position="129"/>
        <end position="140"/>
    </location>
</feature>
<organism evidence="2">
    <name type="scientific">Psilocybe cubensis</name>
    <name type="common">Psychedelic mushroom</name>
    <name type="synonym">Stropharia cubensis</name>
    <dbReference type="NCBI Taxonomy" id="181762"/>
    <lineage>
        <taxon>Eukaryota</taxon>
        <taxon>Fungi</taxon>
        <taxon>Dikarya</taxon>
        <taxon>Basidiomycota</taxon>
        <taxon>Agaricomycotina</taxon>
        <taxon>Agaricomycetes</taxon>
        <taxon>Agaricomycetidae</taxon>
        <taxon>Agaricales</taxon>
        <taxon>Agaricineae</taxon>
        <taxon>Strophariaceae</taxon>
        <taxon>Psilocybe</taxon>
    </lineage>
</organism>
<evidence type="ECO:0000256" key="1">
    <source>
        <dbReference type="SAM" id="MobiDB-lite"/>
    </source>
</evidence>
<protein>
    <submittedName>
        <fullName evidence="2">Uncharacterized protein</fullName>
    </submittedName>
</protein>
<dbReference type="AlphaFoldDB" id="A0A8H7XX53"/>
<dbReference type="InterPro" id="IPR011989">
    <property type="entry name" value="ARM-like"/>
</dbReference>